<organism evidence="2 3">
    <name type="scientific">Solanum pennellii</name>
    <name type="common">Tomato</name>
    <name type="synonym">Lycopersicon pennellii</name>
    <dbReference type="NCBI Taxonomy" id="28526"/>
    <lineage>
        <taxon>Eukaryota</taxon>
        <taxon>Viridiplantae</taxon>
        <taxon>Streptophyta</taxon>
        <taxon>Embryophyta</taxon>
        <taxon>Tracheophyta</taxon>
        <taxon>Spermatophyta</taxon>
        <taxon>Magnoliopsida</taxon>
        <taxon>eudicotyledons</taxon>
        <taxon>Gunneridae</taxon>
        <taxon>Pentapetalae</taxon>
        <taxon>asterids</taxon>
        <taxon>lamiids</taxon>
        <taxon>Solanales</taxon>
        <taxon>Solanaceae</taxon>
        <taxon>Solanoideae</taxon>
        <taxon>Solaneae</taxon>
        <taxon>Solanum</taxon>
        <taxon>Solanum subgen. Lycopersicon</taxon>
    </lineage>
</organism>
<name>A0ABM1FC80_SOLPN</name>
<dbReference type="Proteomes" id="UP000694930">
    <property type="component" value="Chromosome 10"/>
</dbReference>
<reference evidence="3" key="2">
    <citation type="submission" date="2025-08" db="UniProtKB">
        <authorList>
            <consortium name="RefSeq"/>
        </authorList>
    </citation>
    <scope>IDENTIFICATION</scope>
</reference>
<evidence type="ECO:0000256" key="1">
    <source>
        <dbReference type="SAM" id="MobiDB-lite"/>
    </source>
</evidence>
<dbReference type="RefSeq" id="XP_015054748.1">
    <property type="nucleotide sequence ID" value="XM_015199262.1"/>
</dbReference>
<evidence type="ECO:0000313" key="2">
    <source>
        <dbReference type="Proteomes" id="UP000694930"/>
    </source>
</evidence>
<proteinExistence type="predicted"/>
<dbReference type="GeneID" id="107001078"/>
<protein>
    <submittedName>
        <fullName evidence="3">Uncharacterized protein LOC107001078</fullName>
    </submittedName>
</protein>
<keyword evidence="2" id="KW-1185">Reference proteome</keyword>
<gene>
    <name evidence="3" type="primary">LOC107001078</name>
</gene>
<feature type="compositionally biased region" description="Basic and acidic residues" evidence="1">
    <location>
        <begin position="98"/>
        <end position="115"/>
    </location>
</feature>
<accession>A0ABM1FC80</accession>
<reference evidence="2" key="1">
    <citation type="journal article" date="2014" name="Nat. Genet.">
        <title>The genome of the stress-tolerant wild tomato species Solanum pennellii.</title>
        <authorList>
            <person name="Bolger A."/>
            <person name="Scossa F."/>
            <person name="Bolger M.E."/>
            <person name="Lanz C."/>
            <person name="Maumus F."/>
            <person name="Tohge T."/>
            <person name="Quesneville H."/>
            <person name="Alseekh S."/>
            <person name="Sorensen I."/>
            <person name="Lichtenstein G."/>
            <person name="Fich E.A."/>
            <person name="Conte M."/>
            <person name="Keller H."/>
            <person name="Schneeberger K."/>
            <person name="Schwacke R."/>
            <person name="Ofner I."/>
            <person name="Vrebalov J."/>
            <person name="Xu Y."/>
            <person name="Osorio S."/>
            <person name="Aflitos S.A."/>
            <person name="Schijlen E."/>
            <person name="Jimenez-Gomez J.M."/>
            <person name="Ryngajllo M."/>
            <person name="Kimura S."/>
            <person name="Kumar R."/>
            <person name="Koenig D."/>
            <person name="Headland L.R."/>
            <person name="Maloof J.N."/>
            <person name="Sinha N."/>
            <person name="van Ham R.C."/>
            <person name="Lankhorst R.K."/>
            <person name="Mao L."/>
            <person name="Vogel A."/>
            <person name="Arsova B."/>
            <person name="Panstruga R."/>
            <person name="Fei Z."/>
            <person name="Rose J.K."/>
            <person name="Zamir D."/>
            <person name="Carrari F."/>
            <person name="Giovannoni J.J."/>
            <person name="Weigel D."/>
            <person name="Usadel B."/>
            <person name="Fernie A.R."/>
        </authorList>
    </citation>
    <scope>NUCLEOTIDE SEQUENCE [LARGE SCALE GENOMIC DNA]</scope>
    <source>
        <strain evidence="2">cv. LA0716</strain>
    </source>
</reference>
<sequence length="195" mass="22159">MGAFLSHDLRKARIREFLTLKQEFMSVHKYNLKFTQLFHFAPEIVADMRIQMSLFVVGLSCLSSKDGKATMLIGDMDIARLMIHVHQVEKDKLRDREVFKNKKDKTTGNKSEQEKNNANCSSFQHKQNGPAPSFSSAPSPSNKYRAVPRGTTLGTDKGSNRLYSITSRQEEENSPDVFTGMIKVFTFDAYDLLDV</sequence>
<evidence type="ECO:0000313" key="3">
    <source>
        <dbReference type="RefSeq" id="XP_015054748.1"/>
    </source>
</evidence>
<feature type="region of interest" description="Disordered" evidence="1">
    <location>
        <begin position="98"/>
        <end position="161"/>
    </location>
</feature>
<feature type="compositionally biased region" description="Polar residues" evidence="1">
    <location>
        <begin position="116"/>
        <end position="127"/>
    </location>
</feature>
<feature type="compositionally biased region" description="Low complexity" evidence="1">
    <location>
        <begin position="130"/>
        <end position="141"/>
    </location>
</feature>